<organism evidence="2 3">
    <name type="scientific">Mytilus galloprovincialis</name>
    <name type="common">Mediterranean mussel</name>
    <dbReference type="NCBI Taxonomy" id="29158"/>
    <lineage>
        <taxon>Eukaryota</taxon>
        <taxon>Metazoa</taxon>
        <taxon>Spiralia</taxon>
        <taxon>Lophotrochozoa</taxon>
        <taxon>Mollusca</taxon>
        <taxon>Bivalvia</taxon>
        <taxon>Autobranchia</taxon>
        <taxon>Pteriomorphia</taxon>
        <taxon>Mytilida</taxon>
        <taxon>Mytiloidea</taxon>
        <taxon>Mytilidae</taxon>
        <taxon>Mytilinae</taxon>
        <taxon>Mytilus</taxon>
    </lineage>
</organism>
<protein>
    <submittedName>
        <fullName evidence="2">Uncharacterized protein</fullName>
    </submittedName>
</protein>
<proteinExistence type="predicted"/>
<dbReference type="OrthoDB" id="10071013at2759"/>
<sequence>SNNQTLMSNTASVVIPDNEISETAFNDEITIQNNTIFFGDLNITFADTNQMKEEKEESNVLSAALIAALSFGILFFFAVLVLIGKRCFDSWQKRHYSRIDYLVNGMYN</sequence>
<dbReference type="InterPro" id="IPR041056">
    <property type="entry name" value="DUF5585"/>
</dbReference>
<feature type="transmembrane region" description="Helical" evidence="1">
    <location>
        <begin position="60"/>
        <end position="84"/>
    </location>
</feature>
<reference evidence="2" key="1">
    <citation type="submission" date="2018-11" db="EMBL/GenBank/DDBJ databases">
        <authorList>
            <person name="Alioto T."/>
            <person name="Alioto T."/>
        </authorList>
    </citation>
    <scope>NUCLEOTIDE SEQUENCE</scope>
</reference>
<feature type="non-terminal residue" evidence="2">
    <location>
        <position position="1"/>
    </location>
</feature>
<dbReference type="Pfam" id="PF17823">
    <property type="entry name" value="DUF5585"/>
    <property type="match status" value="1"/>
</dbReference>
<keyword evidence="1" id="KW-0812">Transmembrane</keyword>
<keyword evidence="1" id="KW-0472">Membrane</keyword>
<gene>
    <name evidence="2" type="ORF">MGAL_10B077378</name>
</gene>
<keyword evidence="3" id="KW-1185">Reference proteome</keyword>
<keyword evidence="1" id="KW-1133">Transmembrane helix</keyword>
<accession>A0A8B6BII5</accession>
<comment type="caution">
    <text evidence="2">The sequence shown here is derived from an EMBL/GenBank/DDBJ whole genome shotgun (WGS) entry which is preliminary data.</text>
</comment>
<evidence type="ECO:0000313" key="3">
    <source>
        <dbReference type="Proteomes" id="UP000596742"/>
    </source>
</evidence>
<name>A0A8B6BII5_MYTGA</name>
<dbReference type="AlphaFoldDB" id="A0A8B6BII5"/>
<evidence type="ECO:0000256" key="1">
    <source>
        <dbReference type="SAM" id="Phobius"/>
    </source>
</evidence>
<dbReference type="Proteomes" id="UP000596742">
    <property type="component" value="Unassembled WGS sequence"/>
</dbReference>
<evidence type="ECO:0000313" key="2">
    <source>
        <dbReference type="EMBL" id="VDH90361.1"/>
    </source>
</evidence>
<dbReference type="EMBL" id="UYJE01000131">
    <property type="protein sequence ID" value="VDH90361.1"/>
    <property type="molecule type" value="Genomic_DNA"/>
</dbReference>